<dbReference type="PROSITE" id="PS51084">
    <property type="entry name" value="HIT_2"/>
    <property type="match status" value="1"/>
</dbReference>
<evidence type="ECO:0000313" key="3">
    <source>
        <dbReference type="EMBL" id="MCG6503578.1"/>
    </source>
</evidence>
<proteinExistence type="predicted"/>
<dbReference type="SUPFAM" id="SSF54197">
    <property type="entry name" value="HIT-like"/>
    <property type="match status" value="1"/>
</dbReference>
<protein>
    <submittedName>
        <fullName evidence="3">HIT family protein</fullName>
    </submittedName>
</protein>
<comment type="caution">
    <text evidence="3">The sequence shown here is derived from an EMBL/GenBank/DDBJ whole genome shotgun (WGS) entry which is preliminary data.</text>
</comment>
<organism evidence="3 4">
    <name type="scientific">Kingella pumchi</name>
    <dbReference type="NCBI Taxonomy" id="2779506"/>
    <lineage>
        <taxon>Bacteria</taxon>
        <taxon>Pseudomonadati</taxon>
        <taxon>Pseudomonadota</taxon>
        <taxon>Betaproteobacteria</taxon>
        <taxon>Neisseriales</taxon>
        <taxon>Neisseriaceae</taxon>
        <taxon>Kingella</taxon>
    </lineage>
</organism>
<keyword evidence="4" id="KW-1185">Reference proteome</keyword>
<evidence type="ECO:0000313" key="4">
    <source>
        <dbReference type="Proteomes" id="UP001298424"/>
    </source>
</evidence>
<dbReference type="Proteomes" id="UP001298424">
    <property type="component" value="Unassembled WGS sequence"/>
</dbReference>
<dbReference type="InterPro" id="IPR026026">
    <property type="entry name" value="HIT_Hint"/>
</dbReference>
<dbReference type="Gene3D" id="3.30.428.10">
    <property type="entry name" value="HIT-like"/>
    <property type="match status" value="1"/>
</dbReference>
<feature type="domain" description="HIT" evidence="2">
    <location>
        <begin position="2"/>
        <end position="103"/>
    </location>
</feature>
<evidence type="ECO:0000259" key="2">
    <source>
        <dbReference type="PROSITE" id="PS51084"/>
    </source>
</evidence>
<dbReference type="InterPro" id="IPR036265">
    <property type="entry name" value="HIT-like_sf"/>
</dbReference>
<gene>
    <name evidence="3" type="ORF">MB824_03580</name>
</gene>
<dbReference type="PIRSF" id="PIRSF000714">
    <property type="entry name" value="HIT"/>
    <property type="match status" value="1"/>
</dbReference>
<dbReference type="Pfam" id="PF01230">
    <property type="entry name" value="HIT"/>
    <property type="match status" value="1"/>
</dbReference>
<dbReference type="RefSeq" id="WP_238746043.1">
    <property type="nucleotide sequence ID" value="NZ_JAKOOW010000014.1"/>
</dbReference>
<dbReference type="InterPro" id="IPR011146">
    <property type="entry name" value="HIT-like"/>
</dbReference>
<name>A0ABS9NLA7_9NEIS</name>
<reference evidence="3 4" key="1">
    <citation type="submission" date="2022-02" db="EMBL/GenBank/DDBJ databases">
        <title>Genome sequence data of Kingella unionensis sp. nov. strain CICC 24913 (CCUG 75125).</title>
        <authorList>
            <person name="Xiao M."/>
        </authorList>
    </citation>
    <scope>NUCLEOTIDE SEQUENCE [LARGE SCALE GENOMIC DNA]</scope>
    <source>
        <strain evidence="3 4">CICC 24913</strain>
    </source>
</reference>
<accession>A0ABS9NLA7</accession>
<dbReference type="EMBL" id="JAKOOW010000014">
    <property type="protein sequence ID" value="MCG6503578.1"/>
    <property type="molecule type" value="Genomic_DNA"/>
</dbReference>
<feature type="short sequence motif" description="Histidine triad motif" evidence="1">
    <location>
        <begin position="88"/>
        <end position="92"/>
    </location>
</feature>
<sequence length="134" mass="15223">MNTCPLCRAENENVLWQNENLRIIAAEESNIPAVCRVIWHGHTAEMSDLPPDARVELMDAVWRTEAAMRAVLNPDKINLASLGNMVPHLHWHVIARFRDDACFPAPVWAPPVRRPSFRLPENWIEAVKTRLAAA</sequence>
<evidence type="ECO:0000256" key="1">
    <source>
        <dbReference type="PROSITE-ProRule" id="PRU00464"/>
    </source>
</evidence>